<dbReference type="Proteomes" id="UP001162131">
    <property type="component" value="Unassembled WGS sequence"/>
</dbReference>
<sequence length="422" mass="48006">MDELTTCSIDCQNKPIYVCDCSDKGVFICNNHLGMHVESAGKHHFTRIIKNPDLQTKITISNFLKNLKLQVKQDRSKIIQESSLLMKQINEAVEKSLGKLLRIEKRLDKYIRLCDTFEEVNNLNSKSFIKPALKLSPEDALKIKLHEDIMKINNSGIKEKIESLFSVKEAKLLFDIDNFEGLGPTKLKYFKNRDLFAVDIVSQTSISQNINKNWKGWDPTCLLNDGSVFCCFESETFIITPKNLIIPLDSSRYSNCSGLIAIDNFVYMFGGYGNASFKFSLRSKNGNAIAQYPVSGNAYISCAFINGVILIGGYQSPNLYGYNISNNSYTNVLITLFVGTGKTILATKNKAYIIQYNNYCYESGLNDINAWTSFRSDGTFRQGDSRHSYSLLYKDSFYFITCDYKLIEFDLKNKQLKHLKTL</sequence>
<dbReference type="EMBL" id="CAJZBQ010000013">
    <property type="protein sequence ID" value="CAG9315484.1"/>
    <property type="molecule type" value="Genomic_DNA"/>
</dbReference>
<keyword evidence="2" id="KW-1185">Reference proteome</keyword>
<comment type="caution">
    <text evidence="1">The sequence shown here is derived from an EMBL/GenBank/DDBJ whole genome shotgun (WGS) entry which is preliminary data.</text>
</comment>
<protein>
    <recommendedName>
        <fullName evidence="3">B box-type domain-containing protein</fullName>
    </recommendedName>
</protein>
<dbReference type="InterPro" id="IPR011043">
    <property type="entry name" value="Gal_Oxase/kelch_b-propeller"/>
</dbReference>
<evidence type="ECO:0008006" key="3">
    <source>
        <dbReference type="Google" id="ProtNLM"/>
    </source>
</evidence>
<evidence type="ECO:0000313" key="1">
    <source>
        <dbReference type="EMBL" id="CAG9315484.1"/>
    </source>
</evidence>
<dbReference type="Gene3D" id="2.120.10.80">
    <property type="entry name" value="Kelch-type beta propeller"/>
    <property type="match status" value="1"/>
</dbReference>
<proteinExistence type="predicted"/>
<name>A0AAU9IIZ8_9CILI</name>
<evidence type="ECO:0000313" key="2">
    <source>
        <dbReference type="Proteomes" id="UP001162131"/>
    </source>
</evidence>
<reference evidence="1" key="1">
    <citation type="submission" date="2021-09" db="EMBL/GenBank/DDBJ databases">
        <authorList>
            <consortium name="AG Swart"/>
            <person name="Singh M."/>
            <person name="Singh A."/>
            <person name="Seah K."/>
            <person name="Emmerich C."/>
        </authorList>
    </citation>
    <scope>NUCLEOTIDE SEQUENCE</scope>
    <source>
        <strain evidence="1">ATCC30299</strain>
    </source>
</reference>
<dbReference type="AlphaFoldDB" id="A0AAU9IIZ8"/>
<organism evidence="1 2">
    <name type="scientific">Blepharisma stoltei</name>
    <dbReference type="NCBI Taxonomy" id="1481888"/>
    <lineage>
        <taxon>Eukaryota</taxon>
        <taxon>Sar</taxon>
        <taxon>Alveolata</taxon>
        <taxon>Ciliophora</taxon>
        <taxon>Postciliodesmatophora</taxon>
        <taxon>Heterotrichea</taxon>
        <taxon>Heterotrichida</taxon>
        <taxon>Blepharismidae</taxon>
        <taxon>Blepharisma</taxon>
    </lineage>
</organism>
<dbReference type="SUPFAM" id="SSF50965">
    <property type="entry name" value="Galactose oxidase, central domain"/>
    <property type="match status" value="1"/>
</dbReference>
<accession>A0AAU9IIZ8</accession>
<dbReference type="InterPro" id="IPR015915">
    <property type="entry name" value="Kelch-typ_b-propeller"/>
</dbReference>
<gene>
    <name evidence="1" type="ORF">BSTOLATCC_MIC13252</name>
</gene>